<reference evidence="3 4" key="2">
    <citation type="submission" date="2014-05" db="EMBL/GenBank/DDBJ databases">
        <title>Draft genome sequence of Halobacillus karajensis HK-03.</title>
        <authorList>
            <person name="Khelaifia S."/>
            <person name="Croce O."/>
            <person name="Lagier J.C."/>
            <person name="Raoult D."/>
        </authorList>
    </citation>
    <scope>NUCLEOTIDE SEQUENCE [LARGE SCALE GENOMIC DNA]</scope>
    <source>
        <strain evidence="3 4">HD-03</strain>
    </source>
</reference>
<feature type="transmembrane region" description="Helical" evidence="1">
    <location>
        <begin position="56"/>
        <end position="77"/>
    </location>
</feature>
<dbReference type="RefSeq" id="WP_035510489.1">
    <property type="nucleotide sequence ID" value="NZ_CCDH010000002.1"/>
</dbReference>
<dbReference type="InterPro" id="IPR000326">
    <property type="entry name" value="PAP2/HPO"/>
</dbReference>
<evidence type="ECO:0000259" key="2">
    <source>
        <dbReference type="SMART" id="SM00014"/>
    </source>
</evidence>
<dbReference type="EMBL" id="CCDI010000004">
    <property type="protein sequence ID" value="CDQ25154.1"/>
    <property type="molecule type" value="Genomic_DNA"/>
</dbReference>
<organism evidence="3 4">
    <name type="scientific">Halobacillus karajensis</name>
    <dbReference type="NCBI Taxonomy" id="195088"/>
    <lineage>
        <taxon>Bacteria</taxon>
        <taxon>Bacillati</taxon>
        <taxon>Bacillota</taxon>
        <taxon>Bacilli</taxon>
        <taxon>Bacillales</taxon>
        <taxon>Bacillaceae</taxon>
        <taxon>Halobacillus</taxon>
    </lineage>
</organism>
<keyword evidence="1" id="KW-1133">Transmembrane helix</keyword>
<dbReference type="InterPro" id="IPR036938">
    <property type="entry name" value="PAP2/HPO_sf"/>
</dbReference>
<sequence>MKRQPILPFFLINLLLFLFLAWSVQSTQSFVHVLDQWGMNTLTAASESSLTKMSSAFTQLGSYNICLTFGFILSLWAIQKENHWLSFCILAGSASTRLISVYLKGAIDRDRPPMETYTSFHGAAFPSGHALYALFIYGMIVLLLSLFAKKRILCISMTSLAVAIIILIGWSRVYLGAHYLTDVMGGWFIGGVWLSFIWFVGTLRQK</sequence>
<dbReference type="SMART" id="SM00014">
    <property type="entry name" value="acidPPc"/>
    <property type="match status" value="1"/>
</dbReference>
<feature type="domain" description="Phosphatidic acid phosphatase type 2/haloperoxidase" evidence="2">
    <location>
        <begin position="84"/>
        <end position="198"/>
    </location>
</feature>
<feature type="transmembrane region" description="Helical" evidence="1">
    <location>
        <begin position="152"/>
        <end position="171"/>
    </location>
</feature>
<comment type="caution">
    <text evidence="3">The sequence shown here is derived from an EMBL/GenBank/DDBJ whole genome shotgun (WGS) entry which is preliminary data.</text>
</comment>
<name>A0A024P7Q8_9BACI</name>
<feature type="transmembrane region" description="Helical" evidence="1">
    <location>
        <begin position="183"/>
        <end position="203"/>
    </location>
</feature>
<evidence type="ECO:0000256" key="1">
    <source>
        <dbReference type="SAM" id="Phobius"/>
    </source>
</evidence>
<dbReference type="PANTHER" id="PTHR14969">
    <property type="entry name" value="SPHINGOSINE-1-PHOSPHATE PHOSPHOHYDROLASE"/>
    <property type="match status" value="1"/>
</dbReference>
<keyword evidence="1" id="KW-0472">Membrane</keyword>
<evidence type="ECO:0000313" key="3">
    <source>
        <dbReference type="EMBL" id="CDQ25154.1"/>
    </source>
</evidence>
<protein>
    <submittedName>
        <fullName evidence="3">PAP2 superfamily protein</fullName>
    </submittedName>
</protein>
<reference evidence="4" key="1">
    <citation type="submission" date="2014-03" db="EMBL/GenBank/DDBJ databases">
        <authorList>
            <person name="Urmite Genomes U."/>
        </authorList>
    </citation>
    <scope>NUCLEOTIDE SEQUENCE [LARGE SCALE GENOMIC DNA]</scope>
    <source>
        <strain evidence="4">HD-03</strain>
    </source>
</reference>
<accession>A0A024P7Q8</accession>
<dbReference type="CDD" id="cd03392">
    <property type="entry name" value="PAP2_like_2"/>
    <property type="match status" value="1"/>
</dbReference>
<keyword evidence="4" id="KW-1185">Reference proteome</keyword>
<feature type="transmembrane region" description="Helical" evidence="1">
    <location>
        <begin position="84"/>
        <end position="103"/>
    </location>
</feature>
<feature type="transmembrane region" description="Helical" evidence="1">
    <location>
        <begin position="123"/>
        <end position="145"/>
    </location>
</feature>
<dbReference type="Gene3D" id="1.20.144.10">
    <property type="entry name" value="Phosphatidic acid phosphatase type 2/haloperoxidase"/>
    <property type="match status" value="1"/>
</dbReference>
<keyword evidence="1" id="KW-0812">Transmembrane</keyword>
<dbReference type="SUPFAM" id="SSF48317">
    <property type="entry name" value="Acid phosphatase/Vanadium-dependent haloperoxidase"/>
    <property type="match status" value="1"/>
</dbReference>
<dbReference type="Proteomes" id="UP000028868">
    <property type="component" value="Unassembled WGS sequence"/>
</dbReference>
<evidence type="ECO:0000313" key="4">
    <source>
        <dbReference type="Proteomes" id="UP000028868"/>
    </source>
</evidence>
<dbReference type="Pfam" id="PF01569">
    <property type="entry name" value="PAP2"/>
    <property type="match status" value="1"/>
</dbReference>
<gene>
    <name evidence="3" type="ORF">BN983_03464</name>
</gene>
<dbReference type="AlphaFoldDB" id="A0A024P7Q8"/>
<proteinExistence type="predicted"/>
<dbReference type="PANTHER" id="PTHR14969:SF13">
    <property type="entry name" value="AT30094P"/>
    <property type="match status" value="1"/>
</dbReference>